<protein>
    <submittedName>
        <fullName evidence="2">Uncharacterized protein</fullName>
    </submittedName>
</protein>
<dbReference type="AlphaFoldDB" id="A0A3M6TIR7"/>
<evidence type="ECO:0000313" key="2">
    <source>
        <dbReference type="EMBL" id="RMX41312.1"/>
    </source>
</evidence>
<keyword evidence="3" id="KW-1185">Reference proteome</keyword>
<dbReference type="EMBL" id="RCHS01003507">
    <property type="protein sequence ID" value="RMX41312.1"/>
    <property type="molecule type" value="Genomic_DNA"/>
</dbReference>
<sequence>MHRSLNAGHRENYTQSVTEGTRKRDILAKRKDVLRRFSHSLPSRRTLTKANTRAANRSILQPVTCRNKNWLLTKSPSVSMNEDEEADADDLASEIEIDRTRQKIRRDLAKFRRRLQER</sequence>
<evidence type="ECO:0000313" key="3">
    <source>
        <dbReference type="Proteomes" id="UP000275408"/>
    </source>
</evidence>
<proteinExistence type="predicted"/>
<accession>A0A3M6TIR7</accession>
<feature type="region of interest" description="Disordered" evidence="1">
    <location>
        <begin position="1"/>
        <end position="24"/>
    </location>
</feature>
<gene>
    <name evidence="2" type="ORF">pdam_00018342</name>
</gene>
<reference evidence="2 3" key="1">
    <citation type="journal article" date="2018" name="Sci. Rep.">
        <title>Comparative analysis of the Pocillopora damicornis genome highlights role of immune system in coral evolution.</title>
        <authorList>
            <person name="Cunning R."/>
            <person name="Bay R.A."/>
            <person name="Gillette P."/>
            <person name="Baker A.C."/>
            <person name="Traylor-Knowles N."/>
        </authorList>
    </citation>
    <scope>NUCLEOTIDE SEQUENCE [LARGE SCALE GENOMIC DNA]</scope>
    <source>
        <strain evidence="2">RSMAS</strain>
        <tissue evidence="2">Whole animal</tissue>
    </source>
</reference>
<organism evidence="2 3">
    <name type="scientific">Pocillopora damicornis</name>
    <name type="common">Cauliflower coral</name>
    <name type="synonym">Millepora damicornis</name>
    <dbReference type="NCBI Taxonomy" id="46731"/>
    <lineage>
        <taxon>Eukaryota</taxon>
        <taxon>Metazoa</taxon>
        <taxon>Cnidaria</taxon>
        <taxon>Anthozoa</taxon>
        <taxon>Hexacorallia</taxon>
        <taxon>Scleractinia</taxon>
        <taxon>Astrocoeniina</taxon>
        <taxon>Pocilloporidae</taxon>
        <taxon>Pocillopora</taxon>
    </lineage>
</organism>
<comment type="caution">
    <text evidence="2">The sequence shown here is derived from an EMBL/GenBank/DDBJ whole genome shotgun (WGS) entry which is preliminary data.</text>
</comment>
<evidence type="ECO:0000256" key="1">
    <source>
        <dbReference type="SAM" id="MobiDB-lite"/>
    </source>
</evidence>
<dbReference type="Proteomes" id="UP000275408">
    <property type="component" value="Unassembled WGS sequence"/>
</dbReference>
<feature type="non-terminal residue" evidence="2">
    <location>
        <position position="118"/>
    </location>
</feature>
<name>A0A3M6TIR7_POCDA</name>